<feature type="transmembrane region" description="Helical" evidence="10">
    <location>
        <begin position="390"/>
        <end position="411"/>
    </location>
</feature>
<evidence type="ECO:0000256" key="5">
    <source>
        <dbReference type="ARBA" id="ARBA00022741"/>
    </source>
</evidence>
<keyword evidence="3" id="KW-0813">Transport</keyword>
<protein>
    <recommendedName>
        <fullName evidence="11">ABC transporter domain-containing protein</fullName>
    </recommendedName>
</protein>
<comment type="subcellular location">
    <subcellularLocation>
        <location evidence="1">Membrane</location>
        <topology evidence="1">Multi-pass membrane protein</topology>
    </subcellularLocation>
</comment>
<dbReference type="PANTHER" id="PTHR19229">
    <property type="entry name" value="ATP-BINDING CASSETTE TRANSPORTER SUBFAMILY A ABCA"/>
    <property type="match status" value="1"/>
</dbReference>
<keyword evidence="8 10" id="KW-0472">Membrane</keyword>
<evidence type="ECO:0000256" key="3">
    <source>
        <dbReference type="ARBA" id="ARBA00022448"/>
    </source>
</evidence>
<dbReference type="Gene3D" id="3.40.50.300">
    <property type="entry name" value="P-loop containing nucleotide triphosphate hydrolases"/>
    <property type="match status" value="2"/>
</dbReference>
<feature type="transmembrane region" description="Helical" evidence="10">
    <location>
        <begin position="1306"/>
        <end position="1325"/>
    </location>
</feature>
<gene>
    <name evidence="12" type="ORF">DSTB1V02_LOCUS2350</name>
</gene>
<evidence type="ECO:0000256" key="1">
    <source>
        <dbReference type="ARBA" id="ARBA00004141"/>
    </source>
</evidence>
<dbReference type="InterPro" id="IPR027417">
    <property type="entry name" value="P-loop_NTPase"/>
</dbReference>
<feature type="transmembrane region" description="Helical" evidence="10">
    <location>
        <begin position="323"/>
        <end position="343"/>
    </location>
</feature>
<evidence type="ECO:0000256" key="8">
    <source>
        <dbReference type="ARBA" id="ARBA00023136"/>
    </source>
</evidence>
<reference evidence="12" key="1">
    <citation type="submission" date="2020-11" db="EMBL/GenBank/DDBJ databases">
        <authorList>
            <person name="Tran Van P."/>
        </authorList>
    </citation>
    <scope>NUCLEOTIDE SEQUENCE</scope>
</reference>
<dbReference type="SMART" id="SM00382">
    <property type="entry name" value="AAA"/>
    <property type="match status" value="2"/>
</dbReference>
<feature type="domain" description="ABC transporter" evidence="11">
    <location>
        <begin position="515"/>
        <end position="771"/>
    </location>
</feature>
<dbReference type="GO" id="GO:0140359">
    <property type="term" value="F:ABC-type transporter activity"/>
    <property type="evidence" value="ECO:0007669"/>
    <property type="project" value="InterPro"/>
</dbReference>
<dbReference type="InterPro" id="IPR003593">
    <property type="entry name" value="AAA+_ATPase"/>
</dbReference>
<proteinExistence type="inferred from homology"/>
<dbReference type="Pfam" id="PF00005">
    <property type="entry name" value="ABC_tran"/>
    <property type="match status" value="2"/>
</dbReference>
<dbReference type="PROSITE" id="PS50893">
    <property type="entry name" value="ABC_TRANSPORTER_2"/>
    <property type="match status" value="2"/>
</dbReference>
<dbReference type="EMBL" id="CAJPEV010000259">
    <property type="protein sequence ID" value="CAG0883098.1"/>
    <property type="molecule type" value="Genomic_DNA"/>
</dbReference>
<feature type="transmembrane region" description="Helical" evidence="10">
    <location>
        <begin position="238"/>
        <end position="266"/>
    </location>
</feature>
<organism evidence="12">
    <name type="scientific">Darwinula stevensoni</name>
    <dbReference type="NCBI Taxonomy" id="69355"/>
    <lineage>
        <taxon>Eukaryota</taxon>
        <taxon>Metazoa</taxon>
        <taxon>Ecdysozoa</taxon>
        <taxon>Arthropoda</taxon>
        <taxon>Crustacea</taxon>
        <taxon>Oligostraca</taxon>
        <taxon>Ostracoda</taxon>
        <taxon>Podocopa</taxon>
        <taxon>Podocopida</taxon>
        <taxon>Darwinulocopina</taxon>
        <taxon>Darwinuloidea</taxon>
        <taxon>Darwinulidae</taxon>
        <taxon>Darwinula</taxon>
    </lineage>
</organism>
<accession>A0A7R8X1T0</accession>
<keyword evidence="13" id="KW-1185">Reference proteome</keyword>
<feature type="transmembrane region" description="Helical" evidence="10">
    <location>
        <begin position="1114"/>
        <end position="1139"/>
    </location>
</feature>
<dbReference type="InterPro" id="IPR017871">
    <property type="entry name" value="ABC_transporter-like_CS"/>
</dbReference>
<evidence type="ECO:0000256" key="7">
    <source>
        <dbReference type="ARBA" id="ARBA00022989"/>
    </source>
</evidence>
<evidence type="ECO:0000256" key="6">
    <source>
        <dbReference type="ARBA" id="ARBA00022840"/>
    </source>
</evidence>
<keyword evidence="4 10" id="KW-0812">Transmembrane</keyword>
<name>A0A7R8X1T0_9CRUS</name>
<dbReference type="InterPro" id="IPR003439">
    <property type="entry name" value="ABC_transporter-like_ATP-bd"/>
</dbReference>
<evidence type="ECO:0000256" key="10">
    <source>
        <dbReference type="SAM" id="Phobius"/>
    </source>
</evidence>
<evidence type="ECO:0000313" key="12">
    <source>
        <dbReference type="EMBL" id="CAD7242384.1"/>
    </source>
</evidence>
<keyword evidence="5" id="KW-0547">Nucleotide-binding</keyword>
<dbReference type="Pfam" id="PF23321">
    <property type="entry name" value="R1_ABCA1"/>
    <property type="match status" value="1"/>
</dbReference>
<dbReference type="FunFam" id="3.40.50.300:FF:000327">
    <property type="entry name" value="ATP-binding cassette sub-family A member 3"/>
    <property type="match status" value="1"/>
</dbReference>
<feature type="transmembrane region" description="Helical" evidence="10">
    <location>
        <begin position="287"/>
        <end position="311"/>
    </location>
</feature>
<evidence type="ECO:0000259" key="11">
    <source>
        <dbReference type="PROSITE" id="PS50893"/>
    </source>
</evidence>
<feature type="transmembrane region" description="Helical" evidence="10">
    <location>
        <begin position="1151"/>
        <end position="1174"/>
    </location>
</feature>
<dbReference type="InterPro" id="IPR013525">
    <property type="entry name" value="ABC2_TM"/>
</dbReference>
<dbReference type="GO" id="GO:0005524">
    <property type="term" value="F:ATP binding"/>
    <property type="evidence" value="ECO:0007669"/>
    <property type="project" value="UniProtKB-KW"/>
</dbReference>
<feature type="transmembrane region" description="Helical" evidence="10">
    <location>
        <begin position="1186"/>
        <end position="1209"/>
    </location>
</feature>
<keyword evidence="7 10" id="KW-1133">Transmembrane helix</keyword>
<dbReference type="PROSITE" id="PS00211">
    <property type="entry name" value="ABC_TRANSPORTER_1"/>
    <property type="match status" value="1"/>
</dbReference>
<feature type="transmembrane region" description="Helical" evidence="10">
    <location>
        <begin position="1073"/>
        <end position="1094"/>
    </location>
</feature>
<dbReference type="InterPro" id="IPR026082">
    <property type="entry name" value="ABCA"/>
</dbReference>
<evidence type="ECO:0000256" key="2">
    <source>
        <dbReference type="ARBA" id="ARBA00008869"/>
    </source>
</evidence>
<keyword evidence="6" id="KW-0067">ATP-binding</keyword>
<dbReference type="GO" id="GO:0005319">
    <property type="term" value="F:lipid transporter activity"/>
    <property type="evidence" value="ECO:0007669"/>
    <property type="project" value="TreeGrafter"/>
</dbReference>
<feature type="transmembrane region" description="Helical" evidence="10">
    <location>
        <begin position="350"/>
        <end position="370"/>
    </location>
</feature>
<dbReference type="CDD" id="cd03263">
    <property type="entry name" value="ABC_subfamily_A"/>
    <property type="match status" value="2"/>
</dbReference>
<dbReference type="Proteomes" id="UP000677054">
    <property type="component" value="Unassembled WGS sequence"/>
</dbReference>
<feature type="domain" description="ABC transporter" evidence="11">
    <location>
        <begin position="1374"/>
        <end position="1604"/>
    </location>
</feature>
<dbReference type="OrthoDB" id="10255969at2759"/>
<evidence type="ECO:0000313" key="13">
    <source>
        <dbReference type="Proteomes" id="UP000677054"/>
    </source>
</evidence>
<feature type="transmembrane region" description="Helical" evidence="10">
    <location>
        <begin position="1221"/>
        <end position="1239"/>
    </location>
</feature>
<feature type="region of interest" description="Disordered" evidence="9">
    <location>
        <begin position="856"/>
        <end position="876"/>
    </location>
</feature>
<dbReference type="InterPro" id="IPR056264">
    <property type="entry name" value="R2_ABCA1-4-like"/>
</dbReference>
<dbReference type="EMBL" id="LR899776">
    <property type="protein sequence ID" value="CAD7242384.1"/>
    <property type="molecule type" value="Genomic_DNA"/>
</dbReference>
<dbReference type="FunFam" id="3.40.50.300:FF:000335">
    <property type="entry name" value="ATP binding cassette subfamily A member 5"/>
    <property type="match status" value="1"/>
</dbReference>
<dbReference type="GO" id="GO:0016020">
    <property type="term" value="C:membrane"/>
    <property type="evidence" value="ECO:0007669"/>
    <property type="project" value="UniProtKB-SubCell"/>
</dbReference>
<dbReference type="GO" id="GO:0016887">
    <property type="term" value="F:ATP hydrolysis activity"/>
    <property type="evidence" value="ECO:0007669"/>
    <property type="project" value="InterPro"/>
</dbReference>
<comment type="similarity">
    <text evidence="2">Belongs to the ABC transporter superfamily. ABCA family.</text>
</comment>
<sequence>MVGIAKRFLLLAWKNLLLRKRHPVLTGLEFVLPALLFGGMYWMNLQLQRTDTETQSSDQEIFPPENETDLMRDFAYRPRPLLIAPNETDLAQTIIGSLKETYEGFVEQDEIRTFRTEEELLAYVNVNHMSDWSTPSAIVFVEGDEKTFRYKIRSNTFSQGTSLLFSEFPMPGPNIINDVGYLETFIPLQLLVNSAWIRAKNGWDPFHLNHTEPIFKDVLVGVRRMPYPNYKGSVSESFISILFGLIIPMFTVFGYLFVVPVQHLSIVREKQSGIKELMKMMGMPRSLYWLSHFVNGSMSVVLISFIGTMFLSVGGILKDSDGFLIFLLLLLYGLAFLGFSYLITTFFHRLLLTIPLAMILTLVTYMAPTFSLELWRFTEESLAPVTPGSAVALCFLPNMALVFGIRILAYLEGSGGGLTWANLQHQPFADQVSVGFVLVMLLVDTVLYLLLTGYMDVIRPGKYGLAEPFYFFLKPSFWCPRRKAISDGEELERRSSWNRKSRFFEEDLRYLKAGIEIRNLKKVFRTNKGPKVAVDGLSLSACEGDITVLLGHNGAGKTTTMSIITGLYSATGGTAIVNGYDIRHNMDKVRGSLGLCPQHSMLFPELTVQEHIMLFGQVQFSFRSCLSQKNSVAFTPKLYSLQLKGLTRRESLNIGQEYAARLSLPLNRQARTLSGGMKRKLSLIIALIGKTKVVILDEPSSGLDPEARRVVWTILQEEKRDRTILLTTHFMEEADVLGDRIAIMAHGHLQCVGSSMFLKRQYGTGYTLTVTKTPGFAEGGLLSLLQKFCPEATLKSNAGSEASYMLPSSSTQVFPSVLESLDRAKAELGIRSFGISATTFEEVFLRVGEGADIEDGDARKTRPIADASGTSRATTSSENPLSYILRHSFILPLAMVVGALLIDRAQTGGNADPPALNMNVDVYGKNFVPYEIKQDLNENLMNSFLEGLPDSSTSQTMDPSEEDFIQYLLSIGSKDESEYRVRYVIGGSLAENRTQGRKLPAFTAYYQTIPLHSSGIAVNHMSDAVAKFLLGPGHSIVAFNHPYESQMGLMESFMNLQSTEDGMWLAYMNSSFTYAYIVGLGMMLLACTFVVFPAEENGSSAKQLQLMTGVRPELYWVSHLVGDGVVYLLITAVIIGIMAGIDTNGIFADNYGSLGSLFLLLVLYGFASLPFAYVISFRFKNRGTAFAIHALISVFFGIPFLPTLVMEDLTGSTKLREATKIGKWFLGFFPSFSFPYGMLRLTDLAYKNRRCELIEDSVKDFVCSAGNGFSESSLSVCCDNCEKLEHGCFKPVSYIKLEGLNIAESLIMMVYSGLFWFAFLLLLEYRLPQRVWARLFSFEPPNVNRNVRVDEDVQSEEERINQLLRRGETEKDALLAVGLRKSFNSFVAVDHLNIGVHQGECFGLLGVNGAGKTTTFKMLTGAELLTKGVSYNQGYDLKKQRSKYLYHVGYCPQFDALVDVMTGRETLWMYARLRGIPESSIGPHVDALIDKLGLAEYKEKYCGTYSGGNKRKLSTAVAMVGEPTLLFLDEPTSGVDPVSRRNIWQALTDCTKNGQSIVLTSHSMEECESLCHRLGIMVNGRFRCLGNPQYLKDKFCQGYSIKVKTAISATAEDIAYLKAFLTHAVPGTYLQDEYMGLLNFRVLNVNVTWAQLFSAASEMKARFPAVVEDSLVGETSLEQVFLSFASEQIGPRPKARCRLCPCSQ</sequence>
<evidence type="ECO:0000256" key="4">
    <source>
        <dbReference type="ARBA" id="ARBA00022692"/>
    </source>
</evidence>
<dbReference type="PANTHER" id="PTHR19229:SF250">
    <property type="entry name" value="ABC TRANSPORTER DOMAIN-CONTAINING PROTEIN-RELATED"/>
    <property type="match status" value="1"/>
</dbReference>
<dbReference type="Pfam" id="PF12698">
    <property type="entry name" value="ABC2_membrane_3"/>
    <property type="match status" value="2"/>
</dbReference>
<evidence type="ECO:0000256" key="9">
    <source>
        <dbReference type="SAM" id="MobiDB-lite"/>
    </source>
</evidence>
<dbReference type="SUPFAM" id="SSF52540">
    <property type="entry name" value="P-loop containing nucleoside triphosphate hydrolases"/>
    <property type="match status" value="2"/>
</dbReference>
<feature type="transmembrane region" description="Helical" evidence="10">
    <location>
        <begin position="432"/>
        <end position="451"/>
    </location>
</feature>